<dbReference type="STRING" id="187868.SAMN05192589_103366"/>
<keyword evidence="3" id="KW-1185">Reference proteome</keyword>
<evidence type="ECO:0000259" key="1">
    <source>
        <dbReference type="Pfam" id="PF01323"/>
    </source>
</evidence>
<gene>
    <name evidence="2" type="ORF">SAMN05192589_103366</name>
</gene>
<protein>
    <recommendedName>
        <fullName evidence="1">DSBA-like thioredoxin domain-containing protein</fullName>
    </recommendedName>
</protein>
<sequence>MAVTSPATPAAVLHYVFDPLCGWCYAAAPLVEAARQVPGLAIVLHGGGMMTGPNRRHITPQWRDHVMPHDRRIAELSGQPFGERYFDGLLRDTTAVMDSAPPTTALLAAEAMAGRGLDMLHRQQQAHYVEGLRIADTGVLEALAQDLGLDAAAFEEAFAQWEGAATEAHMATSRQWLARAGGQGFPTLALAVGAGPLQRLDIGPWLGQPEAWQAELQRRLPVGAVTDAAPAGAALACGPGHCAI</sequence>
<dbReference type="InterPro" id="IPR036249">
    <property type="entry name" value="Thioredoxin-like_sf"/>
</dbReference>
<evidence type="ECO:0000313" key="3">
    <source>
        <dbReference type="Proteomes" id="UP000198781"/>
    </source>
</evidence>
<dbReference type="EMBL" id="FMZC01000003">
    <property type="protein sequence ID" value="SDC84718.1"/>
    <property type="molecule type" value="Genomic_DNA"/>
</dbReference>
<reference evidence="2 3" key="1">
    <citation type="submission" date="2016-10" db="EMBL/GenBank/DDBJ databases">
        <authorList>
            <person name="de Groot N.N."/>
        </authorList>
    </citation>
    <scope>NUCLEOTIDE SEQUENCE [LARGE SCALE GENOMIC DNA]</scope>
    <source>
        <strain evidence="2 3">DSM 16619</strain>
    </source>
</reference>
<dbReference type="Proteomes" id="UP000198781">
    <property type="component" value="Unassembled WGS sequence"/>
</dbReference>
<evidence type="ECO:0000313" key="2">
    <source>
        <dbReference type="EMBL" id="SDC84718.1"/>
    </source>
</evidence>
<dbReference type="CDD" id="cd03025">
    <property type="entry name" value="DsbA_FrnE_like"/>
    <property type="match status" value="1"/>
</dbReference>
<dbReference type="SUPFAM" id="SSF52833">
    <property type="entry name" value="Thioredoxin-like"/>
    <property type="match status" value="1"/>
</dbReference>
<dbReference type="GO" id="GO:0016491">
    <property type="term" value="F:oxidoreductase activity"/>
    <property type="evidence" value="ECO:0007669"/>
    <property type="project" value="InterPro"/>
</dbReference>
<dbReference type="Gene3D" id="3.40.30.10">
    <property type="entry name" value="Glutaredoxin"/>
    <property type="match status" value="1"/>
</dbReference>
<name>A0A1G6PXE0_9BURK</name>
<proteinExistence type="predicted"/>
<organism evidence="2 3">
    <name type="scientific">Paracidovorax valerianellae</name>
    <dbReference type="NCBI Taxonomy" id="187868"/>
    <lineage>
        <taxon>Bacteria</taxon>
        <taxon>Pseudomonadati</taxon>
        <taxon>Pseudomonadota</taxon>
        <taxon>Betaproteobacteria</taxon>
        <taxon>Burkholderiales</taxon>
        <taxon>Comamonadaceae</taxon>
        <taxon>Paracidovorax</taxon>
    </lineage>
</organism>
<dbReference type="InterPro" id="IPR001853">
    <property type="entry name" value="DSBA-like_thioredoxin_dom"/>
</dbReference>
<dbReference type="Pfam" id="PF01323">
    <property type="entry name" value="DSBA"/>
    <property type="match status" value="1"/>
</dbReference>
<dbReference type="RefSeq" id="WP_175537688.1">
    <property type="nucleotide sequence ID" value="NZ_FMZC01000003.1"/>
</dbReference>
<dbReference type="AlphaFoldDB" id="A0A1G6PXE0"/>
<accession>A0A1G6PXE0</accession>
<feature type="domain" description="DSBA-like thioredoxin" evidence="1">
    <location>
        <begin position="15"/>
        <end position="189"/>
    </location>
</feature>